<accession>A0A820IY04</accession>
<feature type="non-terminal residue" evidence="2">
    <location>
        <position position="176"/>
    </location>
</feature>
<reference evidence="2" key="1">
    <citation type="submission" date="2021-02" db="EMBL/GenBank/DDBJ databases">
        <authorList>
            <person name="Nowell W R."/>
        </authorList>
    </citation>
    <scope>NUCLEOTIDE SEQUENCE</scope>
</reference>
<evidence type="ECO:0000256" key="1">
    <source>
        <dbReference type="SAM" id="MobiDB-lite"/>
    </source>
</evidence>
<feature type="compositionally biased region" description="Polar residues" evidence="1">
    <location>
        <begin position="167"/>
        <end position="176"/>
    </location>
</feature>
<dbReference type="EMBL" id="CAJOAZ010017489">
    <property type="protein sequence ID" value="CAF4315991.1"/>
    <property type="molecule type" value="Genomic_DNA"/>
</dbReference>
<comment type="caution">
    <text evidence="2">The sequence shown here is derived from an EMBL/GenBank/DDBJ whole genome shotgun (WGS) entry which is preliminary data.</text>
</comment>
<dbReference type="SUPFAM" id="SSF49723">
    <property type="entry name" value="Lipase/lipooxygenase domain (PLAT/LH2 domain)"/>
    <property type="match status" value="1"/>
</dbReference>
<dbReference type="InterPro" id="IPR036392">
    <property type="entry name" value="PLAT/LH2_dom_sf"/>
</dbReference>
<dbReference type="Gene3D" id="2.60.60.20">
    <property type="entry name" value="PLAT/LH2 domain"/>
    <property type="match status" value="1"/>
</dbReference>
<dbReference type="AlphaFoldDB" id="A0A820IY04"/>
<dbReference type="Proteomes" id="UP000663844">
    <property type="component" value="Unassembled WGS sequence"/>
</dbReference>
<protein>
    <submittedName>
        <fullName evidence="2">Uncharacterized protein</fullName>
    </submittedName>
</protein>
<organism evidence="2 3">
    <name type="scientific">Adineta steineri</name>
    <dbReference type="NCBI Taxonomy" id="433720"/>
    <lineage>
        <taxon>Eukaryota</taxon>
        <taxon>Metazoa</taxon>
        <taxon>Spiralia</taxon>
        <taxon>Gnathifera</taxon>
        <taxon>Rotifera</taxon>
        <taxon>Eurotatoria</taxon>
        <taxon>Bdelloidea</taxon>
        <taxon>Adinetida</taxon>
        <taxon>Adinetidae</taxon>
        <taxon>Adineta</taxon>
    </lineage>
</organism>
<feature type="non-terminal residue" evidence="2">
    <location>
        <position position="1"/>
    </location>
</feature>
<sequence>MAAERAIERALKDVRDQIAKGAADSPPDRPETTYEIKIKSDDTIEYSDEDKGAVQLTIYGADGSSGSIDLRNDEKKFDGQSTTLKKKAIDAGKATKLALTCSKIDSWPLDSIEISDSTRKSKQKFLLAQPIDSNTSTIDLYPEGSIVKFPFDTQQQPTRKNKPKSAQGATANDANK</sequence>
<evidence type="ECO:0000313" key="3">
    <source>
        <dbReference type="Proteomes" id="UP000663844"/>
    </source>
</evidence>
<feature type="region of interest" description="Disordered" evidence="1">
    <location>
        <begin position="149"/>
        <end position="176"/>
    </location>
</feature>
<evidence type="ECO:0000313" key="2">
    <source>
        <dbReference type="EMBL" id="CAF4315991.1"/>
    </source>
</evidence>
<gene>
    <name evidence="2" type="ORF">OXD698_LOCUS46904</name>
</gene>
<name>A0A820IY04_9BILA</name>
<proteinExistence type="predicted"/>